<dbReference type="AlphaFoldDB" id="A0A087AW74"/>
<dbReference type="RefSeq" id="WP_033515599.1">
    <property type="nucleotide sequence ID" value="NZ_JGYV01000010.1"/>
</dbReference>
<proteinExistence type="predicted"/>
<gene>
    <name evidence="1" type="ORF">BCUN_0857</name>
</gene>
<reference evidence="1 2" key="1">
    <citation type="submission" date="2014-03" db="EMBL/GenBank/DDBJ databases">
        <title>Genomics of Bifidobacteria.</title>
        <authorList>
            <person name="Ventura M."/>
            <person name="Milani C."/>
            <person name="Lugli G.A."/>
        </authorList>
    </citation>
    <scope>NUCLEOTIDE SEQUENCE [LARGE SCALE GENOMIC DNA]</scope>
    <source>
        <strain evidence="1 2">LMG 10738</strain>
    </source>
</reference>
<organism evidence="1 2">
    <name type="scientific">Bifidobacterium cuniculi</name>
    <dbReference type="NCBI Taxonomy" id="1688"/>
    <lineage>
        <taxon>Bacteria</taxon>
        <taxon>Bacillati</taxon>
        <taxon>Actinomycetota</taxon>
        <taxon>Actinomycetes</taxon>
        <taxon>Bifidobacteriales</taxon>
        <taxon>Bifidobacteriaceae</taxon>
        <taxon>Bifidobacterium</taxon>
    </lineage>
</organism>
<dbReference type="EMBL" id="JGYV01000010">
    <property type="protein sequence ID" value="KFI63024.1"/>
    <property type="molecule type" value="Genomic_DNA"/>
</dbReference>
<evidence type="ECO:0000313" key="1">
    <source>
        <dbReference type="EMBL" id="KFI63024.1"/>
    </source>
</evidence>
<name>A0A087AW74_9BIFI</name>
<protein>
    <submittedName>
        <fullName evidence="1">Uncharacterized protein</fullName>
    </submittedName>
</protein>
<sequence length="111" mass="12807">MGQTERRMQWLQQHGYVRRDEQGNVFYPPISMALLGGVDPQRVQDACTRAMRDGAHTEDGMLVCTLPDELMRDMKRGANGLQAQYNTTDAALILYMEAQRYERAQKARRTR</sequence>
<dbReference type="OrthoDB" id="9967017at2"/>
<dbReference type="STRING" id="1688.BCUN_0857"/>
<comment type="caution">
    <text evidence="1">The sequence shown here is derived from an EMBL/GenBank/DDBJ whole genome shotgun (WGS) entry which is preliminary data.</text>
</comment>
<accession>A0A087AW74</accession>
<keyword evidence="2" id="KW-1185">Reference proteome</keyword>
<evidence type="ECO:0000313" key="2">
    <source>
        <dbReference type="Proteomes" id="UP000029067"/>
    </source>
</evidence>
<dbReference type="Proteomes" id="UP000029067">
    <property type="component" value="Unassembled WGS sequence"/>
</dbReference>